<dbReference type="InterPro" id="IPR036961">
    <property type="entry name" value="Kinesin_motor_dom_sf"/>
</dbReference>
<evidence type="ECO:0000256" key="1">
    <source>
        <dbReference type="ARBA" id="ARBA00004245"/>
    </source>
</evidence>
<dbReference type="EMBL" id="KZ503053">
    <property type="protein sequence ID" value="PKU68702.1"/>
    <property type="molecule type" value="Genomic_DNA"/>
</dbReference>
<sequence>MLASSRSEKEKAMNVKVLLRCRPFSEDKLLNNAPQVITCNEFQKDVAVSQAIARKQFDRVFTFDKALGRYILWKESAEELRMDRKKSYLKLFWRTSKKSNYHSWKMEKEEF</sequence>
<dbReference type="InterPro" id="IPR047149">
    <property type="entry name" value="KIF11-like"/>
</dbReference>
<keyword evidence="2" id="KW-0963">Cytoplasm</keyword>
<keyword evidence="4" id="KW-0206">Cytoskeleton</keyword>
<reference evidence="5 6" key="1">
    <citation type="journal article" date="2016" name="Sci. Rep.">
        <title>The Dendrobium catenatum Lindl. genome sequence provides insights into polysaccharide synthase, floral development and adaptive evolution.</title>
        <authorList>
            <person name="Zhang G.Q."/>
            <person name="Xu Q."/>
            <person name="Bian C."/>
            <person name="Tsai W.C."/>
            <person name="Yeh C.M."/>
            <person name="Liu K.W."/>
            <person name="Yoshida K."/>
            <person name="Zhang L.S."/>
            <person name="Chang S.B."/>
            <person name="Chen F."/>
            <person name="Shi Y."/>
            <person name="Su Y.Y."/>
            <person name="Zhang Y.Q."/>
            <person name="Chen L.J."/>
            <person name="Yin Y."/>
            <person name="Lin M."/>
            <person name="Huang H."/>
            <person name="Deng H."/>
            <person name="Wang Z.W."/>
            <person name="Zhu S.L."/>
            <person name="Zhao X."/>
            <person name="Deng C."/>
            <person name="Niu S.C."/>
            <person name="Huang J."/>
            <person name="Wang M."/>
            <person name="Liu G.H."/>
            <person name="Yang H.J."/>
            <person name="Xiao X.J."/>
            <person name="Hsiao Y.Y."/>
            <person name="Wu W.L."/>
            <person name="Chen Y.Y."/>
            <person name="Mitsuda N."/>
            <person name="Ohme-Takagi M."/>
            <person name="Luo Y.B."/>
            <person name="Van de Peer Y."/>
            <person name="Liu Z.J."/>
        </authorList>
    </citation>
    <scope>NUCLEOTIDE SEQUENCE [LARGE SCALE GENOMIC DNA]</scope>
    <source>
        <tissue evidence="5">The whole plant</tissue>
    </source>
</reference>
<evidence type="ECO:0000313" key="6">
    <source>
        <dbReference type="Proteomes" id="UP000233837"/>
    </source>
</evidence>
<name>A0A2I0VZ66_9ASPA</name>
<evidence type="ECO:0000313" key="5">
    <source>
        <dbReference type="EMBL" id="PKU68702.1"/>
    </source>
</evidence>
<dbReference type="AlphaFoldDB" id="A0A2I0VZ66"/>
<dbReference type="Proteomes" id="UP000233837">
    <property type="component" value="Unassembled WGS sequence"/>
</dbReference>
<protein>
    <submittedName>
        <fullName evidence="5">Putative 125 kDa kinesin-related protein</fullName>
    </submittedName>
</protein>
<keyword evidence="3" id="KW-0505">Motor protein</keyword>
<dbReference type="GO" id="GO:0051231">
    <property type="term" value="P:spindle elongation"/>
    <property type="evidence" value="ECO:0007669"/>
    <property type="project" value="TreeGrafter"/>
</dbReference>
<dbReference type="PANTHER" id="PTHR47970">
    <property type="entry name" value="KINESIN-LIKE PROTEIN KIF11"/>
    <property type="match status" value="1"/>
</dbReference>
<dbReference type="GO" id="GO:0072686">
    <property type="term" value="C:mitotic spindle"/>
    <property type="evidence" value="ECO:0007669"/>
    <property type="project" value="TreeGrafter"/>
</dbReference>
<evidence type="ECO:0000256" key="4">
    <source>
        <dbReference type="ARBA" id="ARBA00023212"/>
    </source>
</evidence>
<proteinExistence type="predicted"/>
<dbReference type="PANTHER" id="PTHR47970:SF12">
    <property type="entry name" value="KINESIN FAMILY MEMBER 11"/>
    <property type="match status" value="1"/>
</dbReference>
<accession>A0A2I0VZ66</accession>
<dbReference type="Gene3D" id="3.40.850.10">
    <property type="entry name" value="Kinesin motor domain"/>
    <property type="match status" value="1"/>
</dbReference>
<evidence type="ECO:0000256" key="2">
    <source>
        <dbReference type="ARBA" id="ARBA00022490"/>
    </source>
</evidence>
<evidence type="ECO:0000256" key="3">
    <source>
        <dbReference type="ARBA" id="ARBA00023175"/>
    </source>
</evidence>
<dbReference type="GO" id="GO:0090307">
    <property type="term" value="P:mitotic spindle assembly"/>
    <property type="evidence" value="ECO:0007669"/>
    <property type="project" value="TreeGrafter"/>
</dbReference>
<reference evidence="5 6" key="2">
    <citation type="journal article" date="2017" name="Nature">
        <title>The Apostasia genome and the evolution of orchids.</title>
        <authorList>
            <person name="Zhang G.Q."/>
            <person name="Liu K.W."/>
            <person name="Li Z."/>
            <person name="Lohaus R."/>
            <person name="Hsiao Y.Y."/>
            <person name="Niu S.C."/>
            <person name="Wang J.Y."/>
            <person name="Lin Y.C."/>
            <person name="Xu Q."/>
            <person name="Chen L.J."/>
            <person name="Yoshida K."/>
            <person name="Fujiwara S."/>
            <person name="Wang Z.W."/>
            <person name="Zhang Y.Q."/>
            <person name="Mitsuda N."/>
            <person name="Wang M."/>
            <person name="Liu G.H."/>
            <person name="Pecoraro L."/>
            <person name="Huang H.X."/>
            <person name="Xiao X.J."/>
            <person name="Lin M."/>
            <person name="Wu X.Y."/>
            <person name="Wu W.L."/>
            <person name="Chen Y.Y."/>
            <person name="Chang S.B."/>
            <person name="Sakamoto S."/>
            <person name="Ohme-Takagi M."/>
            <person name="Yagi M."/>
            <person name="Zeng S.J."/>
            <person name="Shen C.Y."/>
            <person name="Yeh C.M."/>
            <person name="Luo Y.B."/>
            <person name="Tsai W.C."/>
            <person name="Van de Peer Y."/>
            <person name="Liu Z.J."/>
        </authorList>
    </citation>
    <scope>NUCLEOTIDE SEQUENCE [LARGE SCALE GENOMIC DNA]</scope>
    <source>
        <tissue evidence="5">The whole plant</tissue>
    </source>
</reference>
<organism evidence="5 6">
    <name type="scientific">Dendrobium catenatum</name>
    <dbReference type="NCBI Taxonomy" id="906689"/>
    <lineage>
        <taxon>Eukaryota</taxon>
        <taxon>Viridiplantae</taxon>
        <taxon>Streptophyta</taxon>
        <taxon>Embryophyta</taxon>
        <taxon>Tracheophyta</taxon>
        <taxon>Spermatophyta</taxon>
        <taxon>Magnoliopsida</taxon>
        <taxon>Liliopsida</taxon>
        <taxon>Asparagales</taxon>
        <taxon>Orchidaceae</taxon>
        <taxon>Epidendroideae</taxon>
        <taxon>Malaxideae</taxon>
        <taxon>Dendrobiinae</taxon>
        <taxon>Dendrobium</taxon>
    </lineage>
</organism>
<dbReference type="GO" id="GO:0008574">
    <property type="term" value="F:plus-end-directed microtubule motor activity"/>
    <property type="evidence" value="ECO:0007669"/>
    <property type="project" value="TreeGrafter"/>
</dbReference>
<comment type="subcellular location">
    <subcellularLocation>
        <location evidence="1">Cytoplasm</location>
        <location evidence="1">Cytoskeleton</location>
    </subcellularLocation>
</comment>
<dbReference type="GO" id="GO:0005876">
    <property type="term" value="C:spindle microtubule"/>
    <property type="evidence" value="ECO:0007669"/>
    <property type="project" value="TreeGrafter"/>
</dbReference>
<gene>
    <name evidence="5" type="ORF">MA16_Dca009765</name>
</gene>
<dbReference type="STRING" id="906689.A0A2I0VZ66"/>
<keyword evidence="6" id="KW-1185">Reference proteome</keyword>